<organism evidence="6 7">
    <name type="scientific">Actinomadura luzonensis</name>
    <dbReference type="NCBI Taxonomy" id="2805427"/>
    <lineage>
        <taxon>Bacteria</taxon>
        <taxon>Bacillati</taxon>
        <taxon>Actinomycetota</taxon>
        <taxon>Actinomycetes</taxon>
        <taxon>Streptosporangiales</taxon>
        <taxon>Thermomonosporaceae</taxon>
        <taxon>Actinomadura</taxon>
    </lineage>
</organism>
<dbReference type="GO" id="GO:0008168">
    <property type="term" value="F:methyltransferase activity"/>
    <property type="evidence" value="ECO:0007669"/>
    <property type="project" value="UniProtKB-KW"/>
</dbReference>
<dbReference type="Gene3D" id="1.10.10.10">
    <property type="entry name" value="Winged helix-like DNA-binding domain superfamily/Winged helix DNA-binding domain"/>
    <property type="match status" value="1"/>
</dbReference>
<keyword evidence="2" id="KW-0808">Transferase</keyword>
<dbReference type="GO" id="GO:0032259">
    <property type="term" value="P:methylation"/>
    <property type="evidence" value="ECO:0007669"/>
    <property type="project" value="UniProtKB-KW"/>
</dbReference>
<dbReference type="InterPro" id="IPR036388">
    <property type="entry name" value="WH-like_DNA-bd_sf"/>
</dbReference>
<keyword evidence="7" id="KW-1185">Reference proteome</keyword>
<dbReference type="InterPro" id="IPR012967">
    <property type="entry name" value="COMT_dimerisation"/>
</dbReference>
<accession>A0ABT0GAG4</accession>
<sequence>MSREPVTRQRLLDMMVTVRKTFILKAAVELGVFDALTPGPAGAAAVAGRIGADPRATRILLNGLAATGLVDVGEDGRYAPAEGADRLLVTTSPDYYGDALRLAASDYEWDALRRLADAVRKGGTVMEENAESPDFAFWLDFAELSTRNTQPIADAIAERTVAWAGSRDSLRVLDVACGHGMYGFTIARHDPRAHVSCLDWPHVLPVTLRNAERLGVAGRVARIPGDMFEAPLDGPYDLIMVNNVLHHLSHERTVELLRRMAGALAPDGRLVTVAITCGDKPPADDPNPHLFSVLMLAWTHGGEVPDAAAMSAAIGEAGFAVAEEFQLPHNPLRVFIAGRAPATGG</sequence>
<proteinExistence type="predicted"/>
<dbReference type="InterPro" id="IPR029063">
    <property type="entry name" value="SAM-dependent_MTases_sf"/>
</dbReference>
<feature type="domain" description="O-methyltransferase C-terminal" evidence="4">
    <location>
        <begin position="171"/>
        <end position="319"/>
    </location>
</feature>
<dbReference type="SUPFAM" id="SSF46785">
    <property type="entry name" value="Winged helix' DNA-binding domain"/>
    <property type="match status" value="1"/>
</dbReference>
<evidence type="ECO:0000259" key="4">
    <source>
        <dbReference type="Pfam" id="PF00891"/>
    </source>
</evidence>
<dbReference type="Pfam" id="PF08100">
    <property type="entry name" value="Dimerisation"/>
    <property type="match status" value="1"/>
</dbReference>
<dbReference type="CDD" id="cd02440">
    <property type="entry name" value="AdoMet_MTases"/>
    <property type="match status" value="1"/>
</dbReference>
<dbReference type="InterPro" id="IPR001077">
    <property type="entry name" value="COMT_C"/>
</dbReference>
<dbReference type="Gene3D" id="3.40.50.150">
    <property type="entry name" value="Vaccinia Virus protein VP39"/>
    <property type="match status" value="1"/>
</dbReference>
<dbReference type="PROSITE" id="PS51683">
    <property type="entry name" value="SAM_OMT_II"/>
    <property type="match status" value="1"/>
</dbReference>
<gene>
    <name evidence="6" type="ORF">MF672_045810</name>
</gene>
<dbReference type="Pfam" id="PF00891">
    <property type="entry name" value="Methyltransf_2"/>
    <property type="match status" value="1"/>
</dbReference>
<evidence type="ECO:0000313" key="7">
    <source>
        <dbReference type="Proteomes" id="UP001317259"/>
    </source>
</evidence>
<dbReference type="Proteomes" id="UP001317259">
    <property type="component" value="Unassembled WGS sequence"/>
</dbReference>
<dbReference type="RefSeq" id="WP_242380786.1">
    <property type="nucleotide sequence ID" value="NZ_JAKRKC020000003.1"/>
</dbReference>
<keyword evidence="3" id="KW-0949">S-adenosyl-L-methionine</keyword>
<evidence type="ECO:0000256" key="1">
    <source>
        <dbReference type="ARBA" id="ARBA00022603"/>
    </source>
</evidence>
<evidence type="ECO:0000256" key="3">
    <source>
        <dbReference type="ARBA" id="ARBA00022691"/>
    </source>
</evidence>
<keyword evidence="1 6" id="KW-0489">Methyltransferase</keyword>
<evidence type="ECO:0000313" key="6">
    <source>
        <dbReference type="EMBL" id="MCK2221071.1"/>
    </source>
</evidence>
<comment type="caution">
    <text evidence="6">The sequence shown here is derived from an EMBL/GenBank/DDBJ whole genome shotgun (WGS) entry which is preliminary data.</text>
</comment>
<dbReference type="EMBL" id="JAKRKC020000003">
    <property type="protein sequence ID" value="MCK2221071.1"/>
    <property type="molecule type" value="Genomic_DNA"/>
</dbReference>
<dbReference type="InterPro" id="IPR016461">
    <property type="entry name" value="COMT-like"/>
</dbReference>
<evidence type="ECO:0000259" key="5">
    <source>
        <dbReference type="Pfam" id="PF08100"/>
    </source>
</evidence>
<name>A0ABT0GAG4_9ACTN</name>
<dbReference type="SUPFAM" id="SSF53335">
    <property type="entry name" value="S-adenosyl-L-methionine-dependent methyltransferases"/>
    <property type="match status" value="1"/>
</dbReference>
<dbReference type="PIRSF" id="PIRSF005739">
    <property type="entry name" value="O-mtase"/>
    <property type="match status" value="1"/>
</dbReference>
<dbReference type="PANTHER" id="PTHR11746">
    <property type="entry name" value="O-METHYLTRANSFERASE"/>
    <property type="match status" value="1"/>
</dbReference>
<evidence type="ECO:0000256" key="2">
    <source>
        <dbReference type="ARBA" id="ARBA00022679"/>
    </source>
</evidence>
<feature type="domain" description="O-methyltransferase dimerisation" evidence="5">
    <location>
        <begin position="17"/>
        <end position="89"/>
    </location>
</feature>
<protein>
    <submittedName>
        <fullName evidence="6">Methyltransferase domain-containing protein</fullName>
    </submittedName>
</protein>
<dbReference type="InterPro" id="IPR036390">
    <property type="entry name" value="WH_DNA-bd_sf"/>
</dbReference>
<reference evidence="6 7" key="1">
    <citation type="submission" date="2022-04" db="EMBL/GenBank/DDBJ databases">
        <title>Genome draft of Actinomadura sp. ATCC 31491.</title>
        <authorList>
            <person name="Shi X."/>
            <person name="Du Y."/>
        </authorList>
    </citation>
    <scope>NUCLEOTIDE SEQUENCE [LARGE SCALE GENOMIC DNA]</scope>
    <source>
        <strain evidence="6 7">ATCC 31491</strain>
    </source>
</reference>